<evidence type="ECO:0000313" key="2">
    <source>
        <dbReference type="EMBL" id="KAK5602001.1"/>
    </source>
</evidence>
<sequence length="175" mass="19612">MLNHGEMNLSDAFKKKIAAYDSGEGPEAPSGPNTTICRTGLFKSAAMKLFLIAALLVLALTHGSFAQDGAERMSQYLQNIKAKINQDFQEFMGHQELQDKAESFLEDRQMELEPLAAKIQDQLQDLKVAATNMEEQIKPLTAKVKEQVNPLIYSLQEKMEAMLQTLAKHTKTNRK</sequence>
<name>A0AAV9QZ93_9TELE</name>
<evidence type="ECO:0000313" key="3">
    <source>
        <dbReference type="Proteomes" id="UP001311232"/>
    </source>
</evidence>
<proteinExistence type="predicted"/>
<dbReference type="AlphaFoldDB" id="A0AAV9QZ93"/>
<keyword evidence="3" id="KW-1185">Reference proteome</keyword>
<keyword evidence="1" id="KW-1133">Transmembrane helix</keyword>
<dbReference type="Gene3D" id="6.10.250.100">
    <property type="match status" value="1"/>
</dbReference>
<keyword evidence="1" id="KW-0812">Transmembrane</keyword>
<comment type="caution">
    <text evidence="2">The sequence shown here is derived from an EMBL/GenBank/DDBJ whole genome shotgun (WGS) entry which is preliminary data.</text>
</comment>
<gene>
    <name evidence="2" type="ORF">CRENBAI_017972</name>
</gene>
<organism evidence="2 3">
    <name type="scientific">Crenichthys baileyi</name>
    <name type="common">White River springfish</name>
    <dbReference type="NCBI Taxonomy" id="28760"/>
    <lineage>
        <taxon>Eukaryota</taxon>
        <taxon>Metazoa</taxon>
        <taxon>Chordata</taxon>
        <taxon>Craniata</taxon>
        <taxon>Vertebrata</taxon>
        <taxon>Euteleostomi</taxon>
        <taxon>Actinopterygii</taxon>
        <taxon>Neopterygii</taxon>
        <taxon>Teleostei</taxon>
        <taxon>Neoteleostei</taxon>
        <taxon>Acanthomorphata</taxon>
        <taxon>Ovalentaria</taxon>
        <taxon>Atherinomorphae</taxon>
        <taxon>Cyprinodontiformes</taxon>
        <taxon>Goodeidae</taxon>
        <taxon>Crenichthys</taxon>
    </lineage>
</organism>
<protein>
    <submittedName>
        <fullName evidence="2">Uncharacterized protein</fullName>
    </submittedName>
</protein>
<dbReference type="SUPFAM" id="SSF58113">
    <property type="entry name" value="Apolipoprotein A-I"/>
    <property type="match status" value="1"/>
</dbReference>
<evidence type="ECO:0000256" key="1">
    <source>
        <dbReference type="SAM" id="Phobius"/>
    </source>
</evidence>
<feature type="transmembrane region" description="Helical" evidence="1">
    <location>
        <begin position="49"/>
        <end position="66"/>
    </location>
</feature>
<accession>A0AAV9QZ93</accession>
<keyword evidence="1" id="KW-0472">Membrane</keyword>
<dbReference type="Proteomes" id="UP001311232">
    <property type="component" value="Unassembled WGS sequence"/>
</dbReference>
<reference evidence="2 3" key="1">
    <citation type="submission" date="2021-06" db="EMBL/GenBank/DDBJ databases">
        <authorList>
            <person name="Palmer J.M."/>
        </authorList>
    </citation>
    <scope>NUCLEOTIDE SEQUENCE [LARGE SCALE GENOMIC DNA]</scope>
    <source>
        <strain evidence="2 3">MEX-2019</strain>
        <tissue evidence="2">Muscle</tissue>
    </source>
</reference>
<dbReference type="EMBL" id="JAHHUM010002635">
    <property type="protein sequence ID" value="KAK5602001.1"/>
    <property type="molecule type" value="Genomic_DNA"/>
</dbReference>